<name>A0A8J3N1K8_9CHLR</name>
<dbReference type="GO" id="GO:0043448">
    <property type="term" value="P:alkane catabolic process"/>
    <property type="evidence" value="ECO:0007669"/>
    <property type="project" value="TreeGrafter"/>
</dbReference>
<keyword evidence="3" id="KW-1185">Reference proteome</keyword>
<dbReference type="Proteomes" id="UP000597444">
    <property type="component" value="Unassembled WGS sequence"/>
</dbReference>
<dbReference type="RefSeq" id="WP_220203147.1">
    <property type="nucleotide sequence ID" value="NZ_BNJK01000001.1"/>
</dbReference>
<proteinExistence type="predicted"/>
<feature type="region of interest" description="Disordered" evidence="1">
    <location>
        <begin position="30"/>
        <end position="63"/>
    </location>
</feature>
<evidence type="ECO:0000313" key="2">
    <source>
        <dbReference type="EMBL" id="GHO92305.1"/>
    </source>
</evidence>
<evidence type="ECO:0008006" key="4">
    <source>
        <dbReference type="Google" id="ProtNLM"/>
    </source>
</evidence>
<evidence type="ECO:0000313" key="3">
    <source>
        <dbReference type="Proteomes" id="UP000597444"/>
    </source>
</evidence>
<sequence length="185" mass="18551">MGTLKRAGILFVFVMVIMVISSCGGGTGNTGSSTSAAASTPTSAPTTAATTAPASTPTSATSSTGNVVVKTASATVGGKSETILTDAKGMTLYYYDPDTASKTACTGGCAQNWPPLLFAATGNPAATPKLPGELEIYPNANGKQVIYNDHPLYTYVGDTAAGQTTGEGLGGKWHVATPDIPKNAP</sequence>
<comment type="caution">
    <text evidence="2">The sequence shown here is derived from an EMBL/GenBank/DDBJ whole genome shotgun (WGS) entry which is preliminary data.</text>
</comment>
<dbReference type="EMBL" id="BNJK01000001">
    <property type="protein sequence ID" value="GHO92305.1"/>
    <property type="molecule type" value="Genomic_DNA"/>
</dbReference>
<gene>
    <name evidence="2" type="ORF">KSF_023530</name>
</gene>
<evidence type="ECO:0000256" key="1">
    <source>
        <dbReference type="SAM" id="MobiDB-lite"/>
    </source>
</evidence>
<reference evidence="2" key="1">
    <citation type="submission" date="2020-10" db="EMBL/GenBank/DDBJ databases">
        <title>Taxonomic study of unclassified bacteria belonging to the class Ktedonobacteria.</title>
        <authorList>
            <person name="Yabe S."/>
            <person name="Wang C.M."/>
            <person name="Zheng Y."/>
            <person name="Sakai Y."/>
            <person name="Cavaletti L."/>
            <person name="Monciardini P."/>
            <person name="Donadio S."/>
        </authorList>
    </citation>
    <scope>NUCLEOTIDE SEQUENCE</scope>
    <source>
        <strain evidence="2">ID150040</strain>
    </source>
</reference>
<dbReference type="Pfam" id="PF03640">
    <property type="entry name" value="Lipoprotein_15"/>
    <property type="match status" value="2"/>
</dbReference>
<dbReference type="PROSITE" id="PS51257">
    <property type="entry name" value="PROKAR_LIPOPROTEIN"/>
    <property type="match status" value="1"/>
</dbReference>
<dbReference type="InterPro" id="IPR005297">
    <property type="entry name" value="Lipoprotein_repeat"/>
</dbReference>
<protein>
    <recommendedName>
        <fullName evidence="4">Lipoprotein with Yx(FWY)xxD motif</fullName>
    </recommendedName>
</protein>
<dbReference type="AlphaFoldDB" id="A0A8J3N1K8"/>
<dbReference type="PANTHER" id="PTHR39335">
    <property type="entry name" value="BLL4220 PROTEIN"/>
    <property type="match status" value="1"/>
</dbReference>
<organism evidence="2 3">
    <name type="scientific">Reticulibacter mediterranei</name>
    <dbReference type="NCBI Taxonomy" id="2778369"/>
    <lineage>
        <taxon>Bacteria</taxon>
        <taxon>Bacillati</taxon>
        <taxon>Chloroflexota</taxon>
        <taxon>Ktedonobacteria</taxon>
        <taxon>Ktedonobacterales</taxon>
        <taxon>Reticulibacteraceae</taxon>
        <taxon>Reticulibacter</taxon>
    </lineage>
</organism>
<dbReference type="PANTHER" id="PTHR39335:SF1">
    <property type="entry name" value="BLL4220 PROTEIN"/>
    <property type="match status" value="1"/>
</dbReference>
<accession>A0A8J3N1K8</accession>